<feature type="transmembrane region" description="Helical" evidence="6">
    <location>
        <begin position="20"/>
        <end position="40"/>
    </location>
</feature>
<evidence type="ECO:0000256" key="2">
    <source>
        <dbReference type="ARBA" id="ARBA00022475"/>
    </source>
</evidence>
<evidence type="ECO:0000313" key="8">
    <source>
        <dbReference type="Proteomes" id="UP001524473"/>
    </source>
</evidence>
<dbReference type="RefSeq" id="WP_066862208.1">
    <property type="nucleotide sequence ID" value="NZ_CABKVV010000012.1"/>
</dbReference>
<keyword evidence="3 6" id="KW-0812">Transmembrane</keyword>
<comment type="subcellular location">
    <subcellularLocation>
        <location evidence="1">Cell membrane</location>
        <topology evidence="1">Multi-pass membrane protein</topology>
    </subcellularLocation>
</comment>
<feature type="transmembrane region" description="Helical" evidence="6">
    <location>
        <begin position="122"/>
        <end position="140"/>
    </location>
</feature>
<feature type="transmembrane region" description="Helical" evidence="6">
    <location>
        <begin position="179"/>
        <end position="201"/>
    </location>
</feature>
<comment type="caution">
    <text evidence="7">The sequence shown here is derived from an EMBL/GenBank/DDBJ whole genome shotgun (WGS) entry which is preliminary data.</text>
</comment>
<keyword evidence="2" id="KW-1003">Cell membrane</keyword>
<reference evidence="7 8" key="1">
    <citation type="submission" date="2022-06" db="EMBL/GenBank/DDBJ databases">
        <title>Isolation of gut microbiota from human fecal samples.</title>
        <authorList>
            <person name="Pamer E.G."/>
            <person name="Barat B."/>
            <person name="Waligurski E."/>
            <person name="Medina S."/>
            <person name="Paddock L."/>
            <person name="Mostad J."/>
        </authorList>
    </citation>
    <scope>NUCLEOTIDE SEQUENCE [LARGE SCALE GENOMIC DNA]</scope>
    <source>
        <strain evidence="7 8">DFI.9.73</strain>
    </source>
</reference>
<evidence type="ECO:0000256" key="6">
    <source>
        <dbReference type="SAM" id="Phobius"/>
    </source>
</evidence>
<keyword evidence="4 6" id="KW-1133">Transmembrane helix</keyword>
<gene>
    <name evidence="7" type="ORF">NE695_03210</name>
</gene>
<sequence length="434" mass="48964">MNLIKKWKEREKGSFIENAVMLYILQFSNMFLGLVTVPYQTRIMGAEIFGKLNVAAAIMMYFQLLMDFGFILSAVAKISRHRDDPQVLSKVLTCVTWAKALFFAVSLLVVELCISPGLEDNSMRLMYFFYLLATGTNSFLPDYMYKGLERMSIITVRTVLIKLFFTAMIFLFLRTKEQYFLVPLFTAIGNTGAIVAVYWHLIKKMGVHFCRVTVREVFLEIKESFWFFVSKIASTVYTSTNTIILGGMDASGALAGTYSAASDKIITPVRNMMNPISDSLYPHMIKHRNFKLIKRTLLIFMPLIALGCGVLFVFAEPICIGFFGDDFGASILPLRALLPVVLFTLPNYVLGFPTLGAMGLAKYANLSTVFGTVIHLINLGIAFFTGHLDVLTLCLLTSLTEFLILLFRVVVIFLNRNRLRPEEAGKIEEKILDE</sequence>
<feature type="transmembrane region" description="Helical" evidence="6">
    <location>
        <begin position="152"/>
        <end position="173"/>
    </location>
</feature>
<dbReference type="InterPro" id="IPR002797">
    <property type="entry name" value="Polysacc_synth"/>
</dbReference>
<name>A0ABT1RW71_9FIRM</name>
<feature type="transmembrane region" description="Helical" evidence="6">
    <location>
        <begin position="52"/>
        <end position="75"/>
    </location>
</feature>
<dbReference type="Proteomes" id="UP001524473">
    <property type="component" value="Unassembled WGS sequence"/>
</dbReference>
<dbReference type="PANTHER" id="PTHR30250:SF11">
    <property type="entry name" value="O-ANTIGEN TRANSPORTER-RELATED"/>
    <property type="match status" value="1"/>
</dbReference>
<feature type="transmembrane region" description="Helical" evidence="6">
    <location>
        <begin position="390"/>
        <end position="414"/>
    </location>
</feature>
<evidence type="ECO:0000313" key="7">
    <source>
        <dbReference type="EMBL" id="MCQ4838922.1"/>
    </source>
</evidence>
<feature type="transmembrane region" description="Helical" evidence="6">
    <location>
        <begin position="87"/>
        <end position="110"/>
    </location>
</feature>
<feature type="transmembrane region" description="Helical" evidence="6">
    <location>
        <begin position="296"/>
        <end position="315"/>
    </location>
</feature>
<accession>A0ABT1RW71</accession>
<dbReference type="InterPro" id="IPR050833">
    <property type="entry name" value="Poly_Biosynth_Transport"/>
</dbReference>
<evidence type="ECO:0000256" key="5">
    <source>
        <dbReference type="ARBA" id="ARBA00023136"/>
    </source>
</evidence>
<dbReference type="EMBL" id="JANFZH010000005">
    <property type="protein sequence ID" value="MCQ4838922.1"/>
    <property type="molecule type" value="Genomic_DNA"/>
</dbReference>
<dbReference type="Pfam" id="PF01943">
    <property type="entry name" value="Polysacc_synt"/>
    <property type="match status" value="1"/>
</dbReference>
<evidence type="ECO:0000256" key="1">
    <source>
        <dbReference type="ARBA" id="ARBA00004651"/>
    </source>
</evidence>
<organism evidence="7 8">
    <name type="scientific">Neglectibacter timonensis</name>
    <dbReference type="NCBI Taxonomy" id="1776382"/>
    <lineage>
        <taxon>Bacteria</taxon>
        <taxon>Bacillati</taxon>
        <taxon>Bacillota</taxon>
        <taxon>Clostridia</taxon>
        <taxon>Eubacteriales</taxon>
        <taxon>Oscillospiraceae</taxon>
        <taxon>Neglectibacter</taxon>
    </lineage>
</organism>
<keyword evidence="5 6" id="KW-0472">Membrane</keyword>
<evidence type="ECO:0000256" key="3">
    <source>
        <dbReference type="ARBA" id="ARBA00022692"/>
    </source>
</evidence>
<feature type="transmembrane region" description="Helical" evidence="6">
    <location>
        <begin position="363"/>
        <end position="384"/>
    </location>
</feature>
<keyword evidence="8" id="KW-1185">Reference proteome</keyword>
<proteinExistence type="predicted"/>
<dbReference type="GeneID" id="90531815"/>
<protein>
    <submittedName>
        <fullName evidence="7">Oligosaccharide flippase family protein</fullName>
    </submittedName>
</protein>
<evidence type="ECO:0000256" key="4">
    <source>
        <dbReference type="ARBA" id="ARBA00022989"/>
    </source>
</evidence>
<dbReference type="PANTHER" id="PTHR30250">
    <property type="entry name" value="PST FAMILY PREDICTED COLANIC ACID TRANSPORTER"/>
    <property type="match status" value="1"/>
</dbReference>
<feature type="transmembrane region" description="Helical" evidence="6">
    <location>
        <begin position="327"/>
        <end position="351"/>
    </location>
</feature>